<name>X0VRQ9_9ZZZZ</name>
<feature type="region of interest" description="Disordered" evidence="2">
    <location>
        <begin position="150"/>
        <end position="183"/>
    </location>
</feature>
<reference evidence="4" key="1">
    <citation type="journal article" date="2014" name="Front. Microbiol.">
        <title>High frequency of phylogenetically diverse reductive dehalogenase-homologous genes in deep subseafloor sedimentary metagenomes.</title>
        <authorList>
            <person name="Kawai M."/>
            <person name="Futagami T."/>
            <person name="Toyoda A."/>
            <person name="Takaki Y."/>
            <person name="Nishi S."/>
            <person name="Hori S."/>
            <person name="Arai W."/>
            <person name="Tsubouchi T."/>
            <person name="Morono Y."/>
            <person name="Uchiyama I."/>
            <person name="Ito T."/>
            <person name="Fujiyama A."/>
            <person name="Inagaki F."/>
            <person name="Takami H."/>
        </authorList>
    </citation>
    <scope>NUCLEOTIDE SEQUENCE</scope>
    <source>
        <strain evidence="4">Expedition CK06-06</strain>
    </source>
</reference>
<accession>X0VRQ9</accession>
<dbReference type="AlphaFoldDB" id="X0VRQ9"/>
<dbReference type="InterPro" id="IPR029068">
    <property type="entry name" value="Glyas_Bleomycin-R_OHBP_Dase"/>
</dbReference>
<sequence>MAVKVSPLVHIEIVVRDAEEAAAFLSRVFGAQKTQEAFANFLSSPFAKVVHVELGNVVLQFIQPIIDQGLWAEFLREKGPGVHNLTFLVDDLPAAVNTLDREGARVLLEMPFDWARLFGPENVRPDVPPVTMIGSEEMVGFRLELAESPAKGERSLDELELSIEQARQSRPGSPPGEGEAPSR</sequence>
<dbReference type="PROSITE" id="PS51819">
    <property type="entry name" value="VOC"/>
    <property type="match status" value="1"/>
</dbReference>
<dbReference type="GO" id="GO:0004493">
    <property type="term" value="F:methylmalonyl-CoA epimerase activity"/>
    <property type="evidence" value="ECO:0007669"/>
    <property type="project" value="TreeGrafter"/>
</dbReference>
<dbReference type="Pfam" id="PF13669">
    <property type="entry name" value="Glyoxalase_4"/>
    <property type="match status" value="1"/>
</dbReference>
<dbReference type="InterPro" id="IPR037523">
    <property type="entry name" value="VOC_core"/>
</dbReference>
<dbReference type="Gene3D" id="3.10.180.10">
    <property type="entry name" value="2,3-Dihydroxybiphenyl 1,2-Dioxygenase, domain 1"/>
    <property type="match status" value="1"/>
</dbReference>
<proteinExistence type="predicted"/>
<dbReference type="GO" id="GO:0046872">
    <property type="term" value="F:metal ion binding"/>
    <property type="evidence" value="ECO:0007669"/>
    <property type="project" value="UniProtKB-KW"/>
</dbReference>
<protein>
    <recommendedName>
        <fullName evidence="3">VOC domain-containing protein</fullName>
    </recommendedName>
</protein>
<organism evidence="4">
    <name type="scientific">marine sediment metagenome</name>
    <dbReference type="NCBI Taxonomy" id="412755"/>
    <lineage>
        <taxon>unclassified sequences</taxon>
        <taxon>metagenomes</taxon>
        <taxon>ecological metagenomes</taxon>
    </lineage>
</organism>
<feature type="domain" description="VOC" evidence="3">
    <location>
        <begin position="7"/>
        <end position="148"/>
    </location>
</feature>
<dbReference type="InterPro" id="IPR051785">
    <property type="entry name" value="MMCE/EMCE_epimerase"/>
</dbReference>
<evidence type="ECO:0000259" key="3">
    <source>
        <dbReference type="PROSITE" id="PS51819"/>
    </source>
</evidence>
<evidence type="ECO:0000256" key="1">
    <source>
        <dbReference type="ARBA" id="ARBA00022723"/>
    </source>
</evidence>
<dbReference type="GO" id="GO:0046491">
    <property type="term" value="P:L-methylmalonyl-CoA metabolic process"/>
    <property type="evidence" value="ECO:0007669"/>
    <property type="project" value="TreeGrafter"/>
</dbReference>
<dbReference type="EMBL" id="BARS01037731">
    <property type="protein sequence ID" value="GAG15143.1"/>
    <property type="molecule type" value="Genomic_DNA"/>
</dbReference>
<dbReference type="PANTHER" id="PTHR43048:SF3">
    <property type="entry name" value="METHYLMALONYL-COA EPIMERASE, MITOCHONDRIAL"/>
    <property type="match status" value="1"/>
</dbReference>
<evidence type="ECO:0000256" key="2">
    <source>
        <dbReference type="SAM" id="MobiDB-lite"/>
    </source>
</evidence>
<comment type="caution">
    <text evidence="4">The sequence shown here is derived from an EMBL/GenBank/DDBJ whole genome shotgun (WGS) entry which is preliminary data.</text>
</comment>
<gene>
    <name evidence="4" type="ORF">S01H1_57820</name>
</gene>
<dbReference type="SUPFAM" id="SSF54593">
    <property type="entry name" value="Glyoxalase/Bleomycin resistance protein/Dihydroxybiphenyl dioxygenase"/>
    <property type="match status" value="1"/>
</dbReference>
<dbReference type="PANTHER" id="PTHR43048">
    <property type="entry name" value="METHYLMALONYL-COA EPIMERASE"/>
    <property type="match status" value="1"/>
</dbReference>
<evidence type="ECO:0000313" key="4">
    <source>
        <dbReference type="EMBL" id="GAG15143.1"/>
    </source>
</evidence>
<keyword evidence="1" id="KW-0479">Metal-binding</keyword>